<evidence type="ECO:0000256" key="3">
    <source>
        <dbReference type="ARBA" id="ARBA00022490"/>
    </source>
</evidence>
<dbReference type="InterPro" id="IPR032914">
    <property type="entry name" value="Vam6/VPS39/TRAP1"/>
</dbReference>
<dbReference type="GO" id="GO:0006886">
    <property type="term" value="P:intracellular protein transport"/>
    <property type="evidence" value="ECO:0007669"/>
    <property type="project" value="UniProtKB-UniRule"/>
</dbReference>
<evidence type="ECO:0000256" key="2">
    <source>
        <dbReference type="ARBA" id="ARBA00022448"/>
    </source>
</evidence>
<feature type="repeat" description="CHCR" evidence="5">
    <location>
        <begin position="580"/>
        <end position="733"/>
    </location>
</feature>
<evidence type="ECO:0000256" key="5">
    <source>
        <dbReference type="PROSITE-ProRule" id="PRU01006"/>
    </source>
</evidence>
<dbReference type="InterPro" id="IPR019453">
    <property type="entry name" value="VPS39/TGFA1_Znf"/>
</dbReference>
<proteinExistence type="predicted"/>
<dbReference type="InterPro" id="IPR011990">
    <property type="entry name" value="TPR-like_helical_dom_sf"/>
</dbReference>
<dbReference type="GO" id="GO:0034058">
    <property type="term" value="P:endosomal vesicle fusion"/>
    <property type="evidence" value="ECO:0007669"/>
    <property type="project" value="TreeGrafter"/>
</dbReference>
<feature type="domain" description="CNH" evidence="6">
    <location>
        <begin position="113"/>
        <end position="401"/>
    </location>
</feature>
<name>A0A7R9IQF3_9NEOP</name>
<dbReference type="GO" id="GO:0005737">
    <property type="term" value="C:cytoplasm"/>
    <property type="evidence" value="ECO:0007669"/>
    <property type="project" value="UniProtKB-SubCell"/>
</dbReference>
<evidence type="ECO:0000256" key="4">
    <source>
        <dbReference type="ARBA" id="ARBA00022927"/>
    </source>
</evidence>
<dbReference type="PANTHER" id="PTHR12894:SF27">
    <property type="entry name" value="TRANSFORMING GROWTH FACTOR-BETA RECEPTOR-ASSOCIATED PROTEIN 1"/>
    <property type="match status" value="1"/>
</dbReference>
<evidence type="ECO:0000256" key="1">
    <source>
        <dbReference type="ARBA" id="ARBA00004496"/>
    </source>
</evidence>
<dbReference type="AlphaFoldDB" id="A0A7R9IQF3"/>
<dbReference type="PROSITE" id="PS50236">
    <property type="entry name" value="CHCR"/>
    <property type="match status" value="2"/>
</dbReference>
<dbReference type="GO" id="GO:0016020">
    <property type="term" value="C:membrane"/>
    <property type="evidence" value="ECO:0007669"/>
    <property type="project" value="TreeGrafter"/>
</dbReference>
<dbReference type="InterPro" id="IPR001180">
    <property type="entry name" value="CNH_dom"/>
</dbReference>
<accession>A0A7R9IQF3</accession>
<evidence type="ECO:0000259" key="6">
    <source>
        <dbReference type="PROSITE" id="PS50219"/>
    </source>
</evidence>
<comment type="subcellular location">
    <subcellularLocation>
        <location evidence="1">Cytoplasm</location>
    </subcellularLocation>
</comment>
<dbReference type="Gene3D" id="1.25.40.10">
    <property type="entry name" value="Tetratricopeptide repeat domain"/>
    <property type="match status" value="1"/>
</dbReference>
<dbReference type="SUPFAM" id="SSF48452">
    <property type="entry name" value="TPR-like"/>
    <property type="match status" value="1"/>
</dbReference>
<dbReference type="InterPro" id="IPR000547">
    <property type="entry name" value="Clathrin_H-chain/VPS_repeat"/>
</dbReference>
<reference evidence="7" key="1">
    <citation type="submission" date="2020-11" db="EMBL/GenBank/DDBJ databases">
        <authorList>
            <person name="Tran Van P."/>
        </authorList>
    </citation>
    <scope>NUCLEOTIDE SEQUENCE</scope>
</reference>
<dbReference type="Pfam" id="PF00780">
    <property type="entry name" value="CNH"/>
    <property type="match status" value="1"/>
</dbReference>
<keyword evidence="4" id="KW-0653">Protein transport</keyword>
<dbReference type="Pfam" id="PF10367">
    <property type="entry name" value="zf-Vps39_C"/>
    <property type="match status" value="1"/>
</dbReference>
<dbReference type="Pfam" id="PF10366">
    <property type="entry name" value="Vps39_1"/>
    <property type="match status" value="1"/>
</dbReference>
<dbReference type="PANTHER" id="PTHR12894">
    <property type="entry name" value="CNH DOMAIN CONTAINING"/>
    <property type="match status" value="1"/>
</dbReference>
<protein>
    <recommendedName>
        <fullName evidence="6">CNH domain-containing protein</fullName>
    </recommendedName>
</protein>
<keyword evidence="3" id="KW-0963">Cytoplasm</keyword>
<dbReference type="PROSITE" id="PS50219">
    <property type="entry name" value="CNH"/>
    <property type="match status" value="1"/>
</dbReference>
<dbReference type="EMBL" id="OE006495">
    <property type="protein sequence ID" value="CAD7462701.1"/>
    <property type="molecule type" value="Genomic_DNA"/>
</dbReference>
<keyword evidence="2" id="KW-0813">Transport</keyword>
<gene>
    <name evidence="7" type="ORF">TTEB3V08_LOCUS10591</name>
</gene>
<organism evidence="7">
    <name type="scientific">Timema tahoe</name>
    <dbReference type="NCBI Taxonomy" id="61484"/>
    <lineage>
        <taxon>Eukaryota</taxon>
        <taxon>Metazoa</taxon>
        <taxon>Ecdysozoa</taxon>
        <taxon>Arthropoda</taxon>
        <taxon>Hexapoda</taxon>
        <taxon>Insecta</taxon>
        <taxon>Pterygota</taxon>
        <taxon>Neoptera</taxon>
        <taxon>Polyneoptera</taxon>
        <taxon>Phasmatodea</taxon>
        <taxon>Timematodea</taxon>
        <taxon>Timematoidea</taxon>
        <taxon>Timematidae</taxon>
        <taxon>Timema</taxon>
    </lineage>
</organism>
<feature type="repeat" description="CHCR" evidence="5">
    <location>
        <begin position="738"/>
        <end position="900"/>
    </location>
</feature>
<sequence length="1039" mass="118975">MFKESSILTYLLGDEQQTNGIMAGIAQQIIYKQLEIRNTFLASSFFLPSQGHIVRIPFIPEAPSRILTLPSQSHIARFSSFLEATPPELFKPVNHIFRNCDRHAAGKLCHSVLSRARCWKTMSLMARLLASLLIRLLVSLDRSSAIFRGWFPARSGDGEPRLKLTQQHSLLTPAAQHVQQRSKKPVKIIKAASALECLLVLSDTNLLILSMPNLKASGKGPILRGVTTFCFNEYAVTNDPFSVQICVGLKRQLQVYNVSIDKITRLKDIGMPDHALKLAANGDNVCVALQDEYIVYNIKTSGVQKLFSFNSDMFVPMICRITKEEFLVSANEGLGIFTDEKGMSNRPPVQWSYPLLDLAYSHPYILGLSDEVVMVYRFEFIILMPIYLLVPVFLTNNKNKLFHLLVAATSETLMAESTSIHVRQCIVLLLFLGMSKLRIGNRKIQQLCQKKWLAKWKSTVNFVKLFSERALHRQASLSIATVPNVGYVPGSLGVLLLDGKVEEALKLSRNFEPVGMNKEESTKLLQDIYRRAGFIYFSYGDFDKAHELFENGHVDVREIISLFPGFLPSSSNFVRAVPPLHEIADVIQLFASDEIKIKGAKRFLQQFLEYIRESGLTPHLMEVDTALIKLFAEKNMPELETFITTSEITCDVKDCYSWLEKYSCYHASALLHRHAQEHDKALELWTKIIKGEYKDDSFRGLTFFIECLANLQDHELVWRYAEFVLSQNEELGVGIFTLRSDEDQKSQFKPDDIVDFLQNFPKAVIIYLEYLVLDKKCHVEKFHTHLGILYVENIIKLKKLGQSEELYKMRQRLQNLLQLSNLYRAQMLLGKMHDAELHKETAIVYGKLEEHDKALDILVHQLKDFKAAEKYCVDNAEGKDVKYKHKLFYTLLSVYLSQKLQFNEKEEYIIQAIELLNSKPSEFDADKVMNILPPTWSMSVILLFLQGALRNSLHKYRMSRIECALARGENLQKRFTLYDIQRLRVQLHETNYCCVCKKPFVDGSFARYPNNVLTHVKCARHNNVCPLTGRVFNNLTLTS</sequence>
<dbReference type="GO" id="GO:0006914">
    <property type="term" value="P:autophagy"/>
    <property type="evidence" value="ECO:0007669"/>
    <property type="project" value="TreeGrafter"/>
</dbReference>
<dbReference type="InterPro" id="IPR019452">
    <property type="entry name" value="VPS39/TGF_beta_rcpt-assoc_1"/>
</dbReference>
<evidence type="ECO:0000313" key="7">
    <source>
        <dbReference type="EMBL" id="CAD7462701.1"/>
    </source>
</evidence>